<evidence type="ECO:0000313" key="1">
    <source>
        <dbReference type="EMBL" id="CAL1273209.1"/>
    </source>
</evidence>
<dbReference type="AlphaFoldDB" id="A0AAV1ZN20"/>
<keyword evidence="2" id="KW-1185">Reference proteome</keyword>
<sequence length="42" mass="4872">MHYSYKNLKEMYGVVNRGFDVTAPFEFEKIRGGCFPLNCPLV</sequence>
<accession>A0AAV1ZN20</accession>
<gene>
    <name evidence="1" type="ORF">LARSCL_LOCUS6764</name>
</gene>
<evidence type="ECO:0000313" key="2">
    <source>
        <dbReference type="Proteomes" id="UP001497382"/>
    </source>
</evidence>
<dbReference type="EMBL" id="CAXIEN010000066">
    <property type="protein sequence ID" value="CAL1273209.1"/>
    <property type="molecule type" value="Genomic_DNA"/>
</dbReference>
<dbReference type="Proteomes" id="UP001497382">
    <property type="component" value="Unassembled WGS sequence"/>
</dbReference>
<reference evidence="1 2" key="1">
    <citation type="submission" date="2024-04" db="EMBL/GenBank/DDBJ databases">
        <authorList>
            <person name="Rising A."/>
            <person name="Reimegard J."/>
            <person name="Sonavane S."/>
            <person name="Akerstrom W."/>
            <person name="Nylinder S."/>
            <person name="Hedman E."/>
            <person name="Kallberg Y."/>
        </authorList>
    </citation>
    <scope>NUCLEOTIDE SEQUENCE [LARGE SCALE GENOMIC DNA]</scope>
</reference>
<proteinExistence type="predicted"/>
<comment type="caution">
    <text evidence="1">The sequence shown here is derived from an EMBL/GenBank/DDBJ whole genome shotgun (WGS) entry which is preliminary data.</text>
</comment>
<organism evidence="1 2">
    <name type="scientific">Larinioides sclopetarius</name>
    <dbReference type="NCBI Taxonomy" id="280406"/>
    <lineage>
        <taxon>Eukaryota</taxon>
        <taxon>Metazoa</taxon>
        <taxon>Ecdysozoa</taxon>
        <taxon>Arthropoda</taxon>
        <taxon>Chelicerata</taxon>
        <taxon>Arachnida</taxon>
        <taxon>Araneae</taxon>
        <taxon>Araneomorphae</taxon>
        <taxon>Entelegynae</taxon>
        <taxon>Araneoidea</taxon>
        <taxon>Araneidae</taxon>
        <taxon>Larinioides</taxon>
    </lineage>
</organism>
<name>A0AAV1ZN20_9ARAC</name>
<protein>
    <submittedName>
        <fullName evidence="1">Uncharacterized protein</fullName>
    </submittedName>
</protein>